<dbReference type="Gene3D" id="1.10.8.430">
    <property type="entry name" value="Helical domain of apoptotic protease-activating factors"/>
    <property type="match status" value="1"/>
</dbReference>
<dbReference type="GO" id="GO:0005524">
    <property type="term" value="F:ATP binding"/>
    <property type="evidence" value="ECO:0007669"/>
    <property type="project" value="UniProtKB-KW"/>
</dbReference>
<dbReference type="InterPro" id="IPR041118">
    <property type="entry name" value="Rx_N"/>
</dbReference>
<keyword evidence="5" id="KW-0611">Plant defense</keyword>
<keyword evidence="6" id="KW-0067">ATP-binding</keyword>
<evidence type="ECO:0000259" key="8">
    <source>
        <dbReference type="Pfam" id="PF18052"/>
    </source>
</evidence>
<dbReference type="Gene3D" id="1.20.5.4130">
    <property type="match status" value="1"/>
</dbReference>
<name>A0AAV8BVG8_9POAL</name>
<protein>
    <submittedName>
        <fullName evidence="9">NBS-LRR-like resistance protein</fullName>
    </submittedName>
</protein>
<keyword evidence="3" id="KW-0677">Repeat</keyword>
<dbReference type="PRINTS" id="PR00364">
    <property type="entry name" value="DISEASERSIST"/>
</dbReference>
<evidence type="ECO:0000259" key="7">
    <source>
        <dbReference type="Pfam" id="PF00931"/>
    </source>
</evidence>
<keyword evidence="2" id="KW-0433">Leucine-rich repeat</keyword>
<sequence>MLTDTKRRKMDDSVTRTWIDDLIDVMHDADDIIDDFRSQLEKQSEDGASSWSVNQVASKLNPRTWYYAFKSRYLINDRIIKLNKKIDEININRQTFSIDMNQVQSSINSRQTSSIVDSDMIGKQIRNDTKKLIEMVTINHERRKLCVIAITGMGGIGKTTLAQNVYQDPSLRNTFQARVWVCISKEYSAIELLQRIIRKLEPNTREGQTISELHEQLASKINGKRFFLVLDDVWQSMVWIDLLKNPLQFAASGVVLLTTRDKTVASGVGAIYVHEVERLPRRSCWELLCKKAYIEEEDDMLNLRDVGMGIVKKCDGLPLAIKVIGGLLATKTKNRREWEKVLQSND</sequence>
<evidence type="ECO:0000256" key="5">
    <source>
        <dbReference type="ARBA" id="ARBA00022821"/>
    </source>
</evidence>
<dbReference type="InterPro" id="IPR002182">
    <property type="entry name" value="NB-ARC"/>
</dbReference>
<dbReference type="InterPro" id="IPR027417">
    <property type="entry name" value="P-loop_NTPase"/>
</dbReference>
<comment type="caution">
    <text evidence="9">The sequence shown here is derived from an EMBL/GenBank/DDBJ whole genome shotgun (WGS) entry which is preliminary data.</text>
</comment>
<keyword evidence="10" id="KW-1185">Reference proteome</keyword>
<dbReference type="EMBL" id="JAMFTS010000005">
    <property type="protein sequence ID" value="KAJ4746959.1"/>
    <property type="molecule type" value="Genomic_DNA"/>
</dbReference>
<proteinExistence type="inferred from homology"/>
<feature type="domain" description="Disease resistance N-terminal" evidence="8">
    <location>
        <begin position="2"/>
        <end position="47"/>
    </location>
</feature>
<evidence type="ECO:0000256" key="1">
    <source>
        <dbReference type="ARBA" id="ARBA00008894"/>
    </source>
</evidence>
<dbReference type="InterPro" id="IPR042197">
    <property type="entry name" value="Apaf_helical"/>
</dbReference>
<dbReference type="PANTHER" id="PTHR36766:SF70">
    <property type="entry name" value="DISEASE RESISTANCE PROTEIN RGA4"/>
    <property type="match status" value="1"/>
</dbReference>
<evidence type="ECO:0000256" key="6">
    <source>
        <dbReference type="ARBA" id="ARBA00022840"/>
    </source>
</evidence>
<organism evidence="9 10">
    <name type="scientific">Rhynchospora pubera</name>
    <dbReference type="NCBI Taxonomy" id="906938"/>
    <lineage>
        <taxon>Eukaryota</taxon>
        <taxon>Viridiplantae</taxon>
        <taxon>Streptophyta</taxon>
        <taxon>Embryophyta</taxon>
        <taxon>Tracheophyta</taxon>
        <taxon>Spermatophyta</taxon>
        <taxon>Magnoliopsida</taxon>
        <taxon>Liliopsida</taxon>
        <taxon>Poales</taxon>
        <taxon>Cyperaceae</taxon>
        <taxon>Cyperoideae</taxon>
        <taxon>Rhynchosporeae</taxon>
        <taxon>Rhynchospora</taxon>
    </lineage>
</organism>
<dbReference type="SUPFAM" id="SSF52540">
    <property type="entry name" value="P-loop containing nucleoside triphosphate hydrolases"/>
    <property type="match status" value="1"/>
</dbReference>
<evidence type="ECO:0000313" key="10">
    <source>
        <dbReference type="Proteomes" id="UP001140206"/>
    </source>
</evidence>
<dbReference type="Proteomes" id="UP001140206">
    <property type="component" value="Chromosome 5"/>
</dbReference>
<evidence type="ECO:0000256" key="4">
    <source>
        <dbReference type="ARBA" id="ARBA00022741"/>
    </source>
</evidence>
<evidence type="ECO:0000313" key="9">
    <source>
        <dbReference type="EMBL" id="KAJ4746959.1"/>
    </source>
</evidence>
<evidence type="ECO:0000256" key="3">
    <source>
        <dbReference type="ARBA" id="ARBA00022737"/>
    </source>
</evidence>
<feature type="domain" description="NB-ARC" evidence="7">
    <location>
        <begin position="131"/>
        <end position="294"/>
    </location>
</feature>
<comment type="similarity">
    <text evidence="1">Belongs to the disease resistance NB-LRR family.</text>
</comment>
<gene>
    <name evidence="9" type="ORF">LUZ62_081364</name>
</gene>
<dbReference type="PANTHER" id="PTHR36766">
    <property type="entry name" value="PLANT BROAD-SPECTRUM MILDEW RESISTANCE PROTEIN RPW8"/>
    <property type="match status" value="1"/>
</dbReference>
<reference evidence="9" key="1">
    <citation type="submission" date="2022-08" db="EMBL/GenBank/DDBJ databases">
        <authorList>
            <person name="Marques A."/>
        </authorList>
    </citation>
    <scope>NUCLEOTIDE SEQUENCE</scope>
    <source>
        <strain evidence="9">RhyPub2mFocal</strain>
        <tissue evidence="9">Leaves</tissue>
    </source>
</reference>
<dbReference type="GO" id="GO:0043531">
    <property type="term" value="F:ADP binding"/>
    <property type="evidence" value="ECO:0007669"/>
    <property type="project" value="InterPro"/>
</dbReference>
<accession>A0AAV8BVG8</accession>
<keyword evidence="4" id="KW-0547">Nucleotide-binding</keyword>
<dbReference type="Pfam" id="PF00931">
    <property type="entry name" value="NB-ARC"/>
    <property type="match status" value="1"/>
</dbReference>
<dbReference type="Pfam" id="PF18052">
    <property type="entry name" value="Rx_N"/>
    <property type="match status" value="1"/>
</dbReference>
<dbReference type="GO" id="GO:0006952">
    <property type="term" value="P:defense response"/>
    <property type="evidence" value="ECO:0007669"/>
    <property type="project" value="UniProtKB-KW"/>
</dbReference>
<dbReference type="AlphaFoldDB" id="A0AAV8BVG8"/>
<dbReference type="Gene3D" id="3.40.50.300">
    <property type="entry name" value="P-loop containing nucleotide triphosphate hydrolases"/>
    <property type="match status" value="1"/>
</dbReference>
<evidence type="ECO:0000256" key="2">
    <source>
        <dbReference type="ARBA" id="ARBA00022614"/>
    </source>
</evidence>